<proteinExistence type="predicted"/>
<name>A0A2K3V029_9DEIO</name>
<evidence type="ECO:0000256" key="1">
    <source>
        <dbReference type="ARBA" id="ARBA00022729"/>
    </source>
</evidence>
<keyword evidence="5" id="KW-1185">Reference proteome</keyword>
<dbReference type="InterPro" id="IPR027039">
    <property type="entry name" value="Crtac1"/>
</dbReference>
<evidence type="ECO:0000259" key="3">
    <source>
        <dbReference type="Pfam" id="PF07593"/>
    </source>
</evidence>
<dbReference type="EMBL" id="PPPD01000001">
    <property type="protein sequence ID" value="PNY82148.1"/>
    <property type="molecule type" value="Genomic_DNA"/>
</dbReference>
<dbReference type="InterPro" id="IPR013517">
    <property type="entry name" value="FG-GAP"/>
</dbReference>
<dbReference type="Pfam" id="PF07593">
    <property type="entry name" value="UnbV_ASPIC"/>
    <property type="match status" value="1"/>
</dbReference>
<keyword evidence="1 2" id="KW-0732">Signal</keyword>
<dbReference type="AlphaFoldDB" id="A0A2K3V029"/>
<dbReference type="OrthoDB" id="140611at2"/>
<reference evidence="4 5" key="1">
    <citation type="submission" date="2018-01" db="EMBL/GenBank/DDBJ databases">
        <title>Deinococcus koreensis sp. nov., a radiation-resistant bacterium isolated from river water.</title>
        <authorList>
            <person name="Choi A."/>
        </authorList>
    </citation>
    <scope>NUCLEOTIDE SEQUENCE [LARGE SCALE GENOMIC DNA]</scope>
    <source>
        <strain evidence="4 5">SJW1-2</strain>
    </source>
</reference>
<dbReference type="PANTHER" id="PTHR16026:SF0">
    <property type="entry name" value="CARTILAGE ACIDIC PROTEIN 1"/>
    <property type="match status" value="1"/>
</dbReference>
<feature type="chain" id="PRO_5014345722" evidence="2">
    <location>
        <begin position="26"/>
        <end position="569"/>
    </location>
</feature>
<dbReference type="InterPro" id="IPR011519">
    <property type="entry name" value="UnbV_ASPIC"/>
</dbReference>
<comment type="caution">
    <text evidence="4">The sequence shown here is derived from an EMBL/GenBank/DDBJ whole genome shotgun (WGS) entry which is preliminary data.</text>
</comment>
<dbReference type="SUPFAM" id="SSF69318">
    <property type="entry name" value="Integrin alpha N-terminal domain"/>
    <property type="match status" value="1"/>
</dbReference>
<dbReference type="PANTHER" id="PTHR16026">
    <property type="entry name" value="CARTILAGE ACIDIC PROTEIN 1"/>
    <property type="match status" value="1"/>
</dbReference>
<feature type="signal peptide" evidence="2">
    <location>
        <begin position="1"/>
        <end position="25"/>
    </location>
</feature>
<feature type="domain" description="ASPIC/UnbV" evidence="3">
    <location>
        <begin position="494"/>
        <end position="561"/>
    </location>
</feature>
<accession>A0A2K3V029</accession>
<protein>
    <submittedName>
        <fullName evidence="4">CRTAC1 family protein</fullName>
    </submittedName>
</protein>
<dbReference type="RefSeq" id="WP_103312582.1">
    <property type="nucleotide sequence ID" value="NZ_PPPD01000001.1"/>
</dbReference>
<organism evidence="4 5">
    <name type="scientific">Deinococcus koreensis</name>
    <dbReference type="NCBI Taxonomy" id="2054903"/>
    <lineage>
        <taxon>Bacteria</taxon>
        <taxon>Thermotogati</taxon>
        <taxon>Deinococcota</taxon>
        <taxon>Deinococci</taxon>
        <taxon>Deinococcales</taxon>
        <taxon>Deinococcaceae</taxon>
        <taxon>Deinococcus</taxon>
    </lineage>
</organism>
<dbReference type="InterPro" id="IPR028994">
    <property type="entry name" value="Integrin_alpha_N"/>
</dbReference>
<dbReference type="Proteomes" id="UP000236379">
    <property type="component" value="Unassembled WGS sequence"/>
</dbReference>
<dbReference type="Gene3D" id="2.130.10.130">
    <property type="entry name" value="Integrin alpha, N-terminal"/>
    <property type="match status" value="2"/>
</dbReference>
<evidence type="ECO:0000313" key="5">
    <source>
        <dbReference type="Proteomes" id="UP000236379"/>
    </source>
</evidence>
<evidence type="ECO:0000313" key="4">
    <source>
        <dbReference type="EMBL" id="PNY82148.1"/>
    </source>
</evidence>
<sequence length="569" mass="60294">MNRILPMTAALTITALSLQGAPSQAAASGPATVSGTGTVAATVSSVPLQARRSCGAAFLAHPLPHTTTMRGGGARFYDSNGSGLGVGDLNGDGLLDAVLGNLAGTGTILWNLGGLRFRAQPLEDRSALASEIRDVKLVDVNADGRLDITLTHSRGGIGVWLGRQGGGFTREWLSGARTPAYTMQWDDLSGAGELNLITGSYDAALEAEMGSTFLFASNGGVAVYGPVRADAGGLSVQGQKLAKTAHTLALLPFDLDGDGTRELVVGNDFGMPDRVWKRSGATWAEIHPFGRITRNTMGFSSTDMDNDGVPELFATDMKPDFADPAAVAIWTGLLERTYERLQYRDIQRAENTLQVRHRGGTYRNVAYDLAMDSSGWSWSAQFGDLDNDGFEDLYVVNGMIDEVVFKFLKGGELVERNRAYRNTGRGRYALNPGWKLDSTASGRSMALADFDNDGRLDVLVNNVGSPAALYENQLCGGGALEVNLKWSGTHNLDALGATVLLRAGTASLRRDVRSGSGYLSGTPARVHFGLAGGAQAGALEVVWPDGLRSVVPRPPLNTRLTLTRTGGVP</sequence>
<dbReference type="Pfam" id="PF13517">
    <property type="entry name" value="FG-GAP_3"/>
    <property type="match status" value="3"/>
</dbReference>
<evidence type="ECO:0000256" key="2">
    <source>
        <dbReference type="SAM" id="SignalP"/>
    </source>
</evidence>
<gene>
    <name evidence="4" type="ORF">CVO96_12910</name>
</gene>